<evidence type="ECO:0000256" key="1">
    <source>
        <dbReference type="SAM" id="MobiDB-lite"/>
    </source>
</evidence>
<feature type="region of interest" description="Disordered" evidence="1">
    <location>
        <begin position="18"/>
        <end position="89"/>
    </location>
</feature>
<keyword evidence="4" id="KW-1185">Reference proteome</keyword>
<protein>
    <submittedName>
        <fullName evidence="2">PvLEA25 protein</fullName>
    </submittedName>
</protein>
<feature type="compositionally biased region" description="Polar residues" evidence="1">
    <location>
        <begin position="51"/>
        <end position="60"/>
    </location>
</feature>
<dbReference type="EMBL" id="JADBJN010000004">
    <property type="protein sequence ID" value="KAG5668231.1"/>
    <property type="molecule type" value="Genomic_DNA"/>
</dbReference>
<dbReference type="Proteomes" id="UP001107558">
    <property type="component" value="Chromosome 4"/>
</dbReference>
<reference evidence="2" key="1">
    <citation type="submission" date="2013-07" db="EMBL/GenBank/DDBJ databases">
        <title>Functional and evolutionary insights for the origin and mechanisms of complete desiccation tolerance from genome of the sleeping chironomid Polypedilum vanderplanki.</title>
        <authorList>
            <person name="Gusev O."/>
            <person name="Suetsugu Y."/>
            <person name="Cornette R."/>
            <person name="Kawashima T."/>
            <person name="Logacheva M."/>
            <person name="Kondrashev A."/>
            <person name="Penin A."/>
            <person name="Hatanaka R."/>
            <person name="Kikuta S."/>
            <person name="Shimura S."/>
            <person name="Katayose Y."/>
            <person name="Matsumoto T."/>
            <person name="Shagimardanova E."/>
            <person name="Alexeev D."/>
            <person name="Govorun V."/>
            <person name="Wisecaver J."/>
            <person name="Mikheyev A."/>
            <person name="Koyanagi R."/>
            <person name="Nishiyama T."/>
            <person name="Shigenobu S."/>
            <person name="Shibata T.F."/>
            <person name="Hasebe M."/>
            <person name="Okuda T."/>
            <person name="Satoh N."/>
            <person name="Kikawada T."/>
        </authorList>
    </citation>
    <scope>NUCLEOTIDE SEQUENCE</scope>
</reference>
<accession>S6BEQ8</accession>
<proteinExistence type="evidence at transcript level"/>
<dbReference type="EMBL" id="AB841341">
    <property type="protein sequence ID" value="BAN67641.1"/>
    <property type="molecule type" value="mRNA"/>
</dbReference>
<gene>
    <name evidence="2" type="primary">PvLEA25</name>
    <name evidence="3" type="ORF">PVAND_016179</name>
</gene>
<dbReference type="AlphaFoldDB" id="S6BEQ8"/>
<feature type="compositionally biased region" description="Basic and acidic residues" evidence="1">
    <location>
        <begin position="18"/>
        <end position="32"/>
    </location>
</feature>
<sequence length="141" mass="16117">MVKDKIIDHAAEQMIDVKDAPKEKVERAKQEIKNAVSGELENDENSKNKSRNFGQGASEKSNQENKRNSEEGNEKSKVQTDRKFAKINEKESLQEGRFFEFDSLPPYAAQRVTTMLENIFEPVNSAKTVPAICFNLRRILK</sequence>
<evidence type="ECO:0000313" key="2">
    <source>
        <dbReference type="EMBL" id="BAN67641.1"/>
    </source>
</evidence>
<name>S6BEQ8_POLVA</name>
<evidence type="ECO:0000313" key="4">
    <source>
        <dbReference type="Proteomes" id="UP001107558"/>
    </source>
</evidence>
<feature type="compositionally biased region" description="Basic and acidic residues" evidence="1">
    <location>
        <begin position="61"/>
        <end position="89"/>
    </location>
</feature>
<evidence type="ECO:0000313" key="3">
    <source>
        <dbReference type="EMBL" id="KAG5668231.1"/>
    </source>
</evidence>
<reference evidence="3" key="2">
    <citation type="submission" date="2021-03" db="EMBL/GenBank/DDBJ databases">
        <title>Chromosome level genome of the anhydrobiotic midge Polypedilum vanderplanki.</title>
        <authorList>
            <person name="Yoshida Y."/>
            <person name="Kikawada T."/>
            <person name="Gusev O."/>
        </authorList>
    </citation>
    <scope>NUCLEOTIDE SEQUENCE</scope>
    <source>
        <strain evidence="3">NIAS01</strain>
        <tissue evidence="3">Whole body or cell culture</tissue>
    </source>
</reference>
<organism evidence="2">
    <name type="scientific">Polypedilum vanderplanki</name>
    <name type="common">Sleeping chironomid midge</name>
    <dbReference type="NCBI Taxonomy" id="319348"/>
    <lineage>
        <taxon>Eukaryota</taxon>
        <taxon>Metazoa</taxon>
        <taxon>Ecdysozoa</taxon>
        <taxon>Arthropoda</taxon>
        <taxon>Hexapoda</taxon>
        <taxon>Insecta</taxon>
        <taxon>Pterygota</taxon>
        <taxon>Neoptera</taxon>
        <taxon>Endopterygota</taxon>
        <taxon>Diptera</taxon>
        <taxon>Nematocera</taxon>
        <taxon>Chironomoidea</taxon>
        <taxon>Chironomidae</taxon>
        <taxon>Chironominae</taxon>
        <taxon>Polypedilum</taxon>
        <taxon>Polypedilum</taxon>
    </lineage>
</organism>